<dbReference type="Gene3D" id="3.40.470.10">
    <property type="entry name" value="Uracil-DNA glycosylase-like domain"/>
    <property type="match status" value="1"/>
</dbReference>
<dbReference type="RefSeq" id="WP_012875807.1">
    <property type="nucleotide sequence ID" value="NC_013525.1"/>
</dbReference>
<reference evidence="12" key="1">
    <citation type="journal article" date="2010" name="Stand. Genomic Sci.">
        <title>Complete genome sequence of 'Thermobaculum terrenum' type strain (YNP1).</title>
        <authorList>
            <person name="Kiss H."/>
            <person name="Cleland D."/>
            <person name="Lapidus A."/>
            <person name="Lucas S."/>
            <person name="Glavina Del Rio T."/>
            <person name="Nolan M."/>
            <person name="Tice H."/>
            <person name="Han C."/>
            <person name="Goodwin L."/>
            <person name="Pitluck S."/>
            <person name="Liolios K."/>
            <person name="Ivanova N."/>
            <person name="Mavromatis K."/>
            <person name="Ovchinnikova G."/>
            <person name="Pati A."/>
            <person name="Chen A."/>
            <person name="Palaniappan K."/>
            <person name="Land M."/>
            <person name="Hauser L."/>
            <person name="Chang Y."/>
            <person name="Jeffries C."/>
            <person name="Lu M."/>
            <person name="Brettin T."/>
            <person name="Detter J."/>
            <person name="Goker M."/>
            <person name="Tindall B."/>
            <person name="Beck B."/>
            <person name="McDermott T."/>
            <person name="Woyke T."/>
            <person name="Bristow J."/>
            <person name="Eisen J."/>
            <person name="Markowitz V."/>
            <person name="Hugenholtz P."/>
            <person name="Kyrpides N."/>
            <person name="Klenk H."/>
            <person name="Cheng J."/>
        </authorList>
    </citation>
    <scope>NUCLEOTIDE SEQUENCE [LARGE SCALE GENOMIC DNA]</scope>
    <source>
        <strain evidence="12">ATCC BAA-798 / YNP1</strain>
    </source>
</reference>
<dbReference type="STRING" id="525904.Tter_1870"/>
<evidence type="ECO:0000256" key="1">
    <source>
        <dbReference type="ARBA" id="ARBA00006521"/>
    </source>
</evidence>
<proteinExistence type="inferred from homology"/>
<keyword evidence="7" id="KW-0408">Iron</keyword>
<evidence type="ECO:0000256" key="4">
    <source>
        <dbReference type="ARBA" id="ARBA00022723"/>
    </source>
</evidence>
<comment type="similarity">
    <text evidence="1">Belongs to the uracil-DNA glycosylase (UDG) superfamily. Type 4 (UDGa) family.</text>
</comment>
<dbReference type="SMART" id="SM00987">
    <property type="entry name" value="UreE_C"/>
    <property type="match status" value="1"/>
</dbReference>
<dbReference type="SUPFAM" id="SSF52141">
    <property type="entry name" value="Uracil-DNA glycosylase-like"/>
    <property type="match status" value="1"/>
</dbReference>
<dbReference type="InterPro" id="IPR005273">
    <property type="entry name" value="Ura-DNA_glyco_family4"/>
</dbReference>
<evidence type="ECO:0000313" key="12">
    <source>
        <dbReference type="Proteomes" id="UP000000323"/>
    </source>
</evidence>
<dbReference type="PANTHER" id="PTHR33693:SF9">
    <property type="entry name" value="TYPE-4 URACIL-DNA GLYCOSYLASE"/>
    <property type="match status" value="1"/>
</dbReference>
<keyword evidence="5" id="KW-0227">DNA damage</keyword>
<dbReference type="GO" id="GO:0097506">
    <property type="term" value="F:deaminated base DNA N-glycosylase activity"/>
    <property type="evidence" value="ECO:0007669"/>
    <property type="project" value="UniProtKB-ARBA"/>
</dbReference>
<evidence type="ECO:0000256" key="9">
    <source>
        <dbReference type="ARBA" id="ARBA00023204"/>
    </source>
</evidence>
<feature type="domain" description="Uracil-DNA glycosylase-like" evidence="10">
    <location>
        <begin position="31"/>
        <end position="182"/>
    </location>
</feature>
<dbReference type="Pfam" id="PF03167">
    <property type="entry name" value="UDG"/>
    <property type="match status" value="1"/>
</dbReference>
<dbReference type="OrthoDB" id="5290748at2"/>
<evidence type="ECO:0000256" key="2">
    <source>
        <dbReference type="ARBA" id="ARBA00019403"/>
    </source>
</evidence>
<dbReference type="KEGG" id="ttr:Tter_1870"/>
<dbReference type="eggNOG" id="COG1573">
    <property type="taxonomic scope" value="Bacteria"/>
</dbReference>
<dbReference type="GO" id="GO:0046872">
    <property type="term" value="F:metal ion binding"/>
    <property type="evidence" value="ECO:0007669"/>
    <property type="project" value="UniProtKB-KW"/>
</dbReference>
<evidence type="ECO:0000313" key="11">
    <source>
        <dbReference type="EMBL" id="ACZ42776.1"/>
    </source>
</evidence>
<dbReference type="SMART" id="SM00986">
    <property type="entry name" value="UDG"/>
    <property type="match status" value="1"/>
</dbReference>
<dbReference type="GO" id="GO:0006281">
    <property type="term" value="P:DNA repair"/>
    <property type="evidence" value="ECO:0007669"/>
    <property type="project" value="UniProtKB-KW"/>
</dbReference>
<dbReference type="NCBIfam" id="TIGR00758">
    <property type="entry name" value="UDG_fam4"/>
    <property type="match status" value="1"/>
</dbReference>
<evidence type="ECO:0000256" key="5">
    <source>
        <dbReference type="ARBA" id="ARBA00022763"/>
    </source>
</evidence>
<dbReference type="PANTHER" id="PTHR33693">
    <property type="entry name" value="TYPE-5 URACIL-DNA GLYCOSYLASE"/>
    <property type="match status" value="1"/>
</dbReference>
<dbReference type="InterPro" id="IPR036895">
    <property type="entry name" value="Uracil-DNA_glycosylase-like_sf"/>
</dbReference>
<evidence type="ECO:0000259" key="10">
    <source>
        <dbReference type="SMART" id="SM00986"/>
    </source>
</evidence>
<dbReference type="GO" id="GO:0051539">
    <property type="term" value="F:4 iron, 4 sulfur cluster binding"/>
    <property type="evidence" value="ECO:0007669"/>
    <property type="project" value="UniProtKB-KW"/>
</dbReference>
<sequence length="201" mass="22614">MQEHYDLQQIAQDLQSCQRCDLYLYSRTAIPGNGDSQANLMIIGESPSEYDESTGKPFSGPSGRVLDSWLRKLGLTREEVWLTNVVKHRSVDLKDPRRRNRAPIASEYKACSHWLRLEISIIRPKIIVALGASAGKALLGSGFKISRDRGKTFPGPYDSIVVPTYHTAYILKLKSPLLEQVSSQVEQDLDTIKRLLSQLTE</sequence>
<evidence type="ECO:0000256" key="7">
    <source>
        <dbReference type="ARBA" id="ARBA00023004"/>
    </source>
</evidence>
<keyword evidence="6" id="KW-0378">Hydrolase</keyword>
<keyword evidence="8" id="KW-0411">Iron-sulfur</keyword>
<dbReference type="InterPro" id="IPR005122">
    <property type="entry name" value="Uracil-DNA_glycosylase-like"/>
</dbReference>
<accession>D1CDB1</accession>
<organism evidence="11 12">
    <name type="scientific">Thermobaculum terrenum (strain ATCC BAA-798 / CCMEE 7001 / YNP1)</name>
    <dbReference type="NCBI Taxonomy" id="525904"/>
    <lineage>
        <taxon>Bacteria</taxon>
        <taxon>Bacillati</taxon>
        <taxon>Chloroflexota</taxon>
        <taxon>Chloroflexia</taxon>
        <taxon>Candidatus Thermobaculales</taxon>
        <taxon>Candidatus Thermobaculaceae</taxon>
        <taxon>Thermobaculum</taxon>
    </lineage>
</organism>
<dbReference type="InterPro" id="IPR051536">
    <property type="entry name" value="UDG_Type-4/5"/>
</dbReference>
<protein>
    <recommendedName>
        <fullName evidence="2">Type-4 uracil-DNA glycosylase</fullName>
    </recommendedName>
</protein>
<keyword evidence="9" id="KW-0234">DNA repair</keyword>
<keyword evidence="3" id="KW-0004">4Fe-4S</keyword>
<dbReference type="CDD" id="cd10030">
    <property type="entry name" value="UDG-F4_TTUDGA_SPO1dp_like"/>
    <property type="match status" value="1"/>
</dbReference>
<dbReference type="Proteomes" id="UP000000323">
    <property type="component" value="Chromosome 1"/>
</dbReference>
<keyword evidence="4" id="KW-0479">Metal-binding</keyword>
<gene>
    <name evidence="11" type="ordered locus">Tter_1870</name>
</gene>
<evidence type="ECO:0000256" key="8">
    <source>
        <dbReference type="ARBA" id="ARBA00023014"/>
    </source>
</evidence>
<evidence type="ECO:0000256" key="3">
    <source>
        <dbReference type="ARBA" id="ARBA00022485"/>
    </source>
</evidence>
<evidence type="ECO:0000256" key="6">
    <source>
        <dbReference type="ARBA" id="ARBA00022801"/>
    </source>
</evidence>
<dbReference type="EMBL" id="CP001825">
    <property type="protein sequence ID" value="ACZ42776.1"/>
    <property type="molecule type" value="Genomic_DNA"/>
</dbReference>
<dbReference type="HOGENOM" id="CLU_044815_1_3_0"/>
<name>D1CDB1_THET1</name>
<dbReference type="AlphaFoldDB" id="D1CDB1"/>
<keyword evidence="12" id="KW-1185">Reference proteome</keyword>